<organism evidence="2 3">
    <name type="scientific">Candolleomyces eurysporus</name>
    <dbReference type="NCBI Taxonomy" id="2828524"/>
    <lineage>
        <taxon>Eukaryota</taxon>
        <taxon>Fungi</taxon>
        <taxon>Dikarya</taxon>
        <taxon>Basidiomycota</taxon>
        <taxon>Agaricomycotina</taxon>
        <taxon>Agaricomycetes</taxon>
        <taxon>Agaricomycetidae</taxon>
        <taxon>Agaricales</taxon>
        <taxon>Agaricineae</taxon>
        <taxon>Psathyrellaceae</taxon>
        <taxon>Candolleomyces</taxon>
    </lineage>
</organism>
<name>A0A9W8IW58_9AGAR</name>
<feature type="non-terminal residue" evidence="2">
    <location>
        <position position="1"/>
    </location>
</feature>
<evidence type="ECO:0000313" key="3">
    <source>
        <dbReference type="Proteomes" id="UP001140091"/>
    </source>
</evidence>
<dbReference type="Proteomes" id="UP001140091">
    <property type="component" value="Unassembled WGS sequence"/>
</dbReference>
<dbReference type="AlphaFoldDB" id="A0A9W8IW58"/>
<feature type="compositionally biased region" description="Acidic residues" evidence="1">
    <location>
        <begin position="94"/>
        <end position="111"/>
    </location>
</feature>
<feature type="region of interest" description="Disordered" evidence="1">
    <location>
        <begin position="1"/>
        <end position="118"/>
    </location>
</feature>
<comment type="caution">
    <text evidence="2">The sequence shown here is derived from an EMBL/GenBank/DDBJ whole genome shotgun (WGS) entry which is preliminary data.</text>
</comment>
<evidence type="ECO:0000256" key="1">
    <source>
        <dbReference type="SAM" id="MobiDB-lite"/>
    </source>
</evidence>
<accession>A0A9W8IW58</accession>
<reference evidence="2" key="1">
    <citation type="submission" date="2022-06" db="EMBL/GenBank/DDBJ databases">
        <title>Genome Sequence of Candolleomyces eurysporus.</title>
        <authorList>
            <person name="Buettner E."/>
        </authorList>
    </citation>
    <scope>NUCLEOTIDE SEQUENCE</scope>
    <source>
        <strain evidence="2">VTCC 930004</strain>
    </source>
</reference>
<feature type="compositionally biased region" description="Acidic residues" evidence="1">
    <location>
        <begin position="40"/>
        <end position="58"/>
    </location>
</feature>
<proteinExistence type="predicted"/>
<evidence type="ECO:0000313" key="2">
    <source>
        <dbReference type="EMBL" id="KAJ2920848.1"/>
    </source>
</evidence>
<feature type="region of interest" description="Disordered" evidence="1">
    <location>
        <begin position="144"/>
        <end position="164"/>
    </location>
</feature>
<feature type="compositionally biased region" description="Polar residues" evidence="1">
    <location>
        <begin position="21"/>
        <end position="36"/>
    </location>
</feature>
<dbReference type="EMBL" id="JANBPK010001744">
    <property type="protein sequence ID" value="KAJ2920848.1"/>
    <property type="molecule type" value="Genomic_DNA"/>
</dbReference>
<feature type="compositionally biased region" description="Acidic residues" evidence="1">
    <location>
        <begin position="71"/>
        <end position="82"/>
    </location>
</feature>
<gene>
    <name evidence="2" type="ORF">H1R20_g16246</name>
</gene>
<sequence length="196" mass="21103">MTVRMSPNVASFKRVDEIKSTDTTTTREIASDSVVSLQEFVDDGGDSDDPDYDSDEWDPVSGETICSSDSISDDDDSDESYTDESSQSGLTSSSDEDQIEYDSTVDIESDDPPSPITDPIFFYYKGPRSNKVTYQRGNPNTVIEANDPISGNGHGASGSTSSPDVQADPMLLTYDDSMFVGPLFPIGSDIGSIILS</sequence>
<keyword evidence="3" id="KW-1185">Reference proteome</keyword>
<protein>
    <submittedName>
        <fullName evidence="2">Uncharacterized protein</fullName>
    </submittedName>
</protein>